<dbReference type="SUPFAM" id="SSF52283">
    <property type="entry name" value="Formate/glycerate dehydrogenase catalytic domain-like"/>
    <property type="match status" value="1"/>
</dbReference>
<evidence type="ECO:0000313" key="5">
    <source>
        <dbReference type="Proteomes" id="UP000264310"/>
    </source>
</evidence>
<feature type="domain" description="D-isomer specific 2-hydroxyacid dehydrogenase NAD-binding" evidence="3">
    <location>
        <begin position="105"/>
        <end position="277"/>
    </location>
</feature>
<evidence type="ECO:0000259" key="3">
    <source>
        <dbReference type="Pfam" id="PF02826"/>
    </source>
</evidence>
<dbReference type="Proteomes" id="UP000264310">
    <property type="component" value="Unassembled WGS sequence"/>
</dbReference>
<dbReference type="AlphaFoldDB" id="A0A371X3G8"/>
<dbReference type="GO" id="GO:0016491">
    <property type="term" value="F:oxidoreductase activity"/>
    <property type="evidence" value="ECO:0007669"/>
    <property type="project" value="UniProtKB-KW"/>
</dbReference>
<reference evidence="4 5" key="1">
    <citation type="submission" date="2018-08" db="EMBL/GenBank/DDBJ databases">
        <title>Fulvimarina sp. 85, whole genome shotgun sequence.</title>
        <authorList>
            <person name="Tuo L."/>
        </authorList>
    </citation>
    <scope>NUCLEOTIDE SEQUENCE [LARGE SCALE GENOMIC DNA]</scope>
    <source>
        <strain evidence="4 5">85</strain>
    </source>
</reference>
<dbReference type="OrthoDB" id="9787219at2"/>
<dbReference type="GO" id="GO:0051287">
    <property type="term" value="F:NAD binding"/>
    <property type="evidence" value="ECO:0007669"/>
    <property type="project" value="InterPro"/>
</dbReference>
<keyword evidence="2" id="KW-0520">NAD</keyword>
<organism evidence="4 5">
    <name type="scientific">Fulvimarina endophytica</name>
    <dbReference type="NCBI Taxonomy" id="2293836"/>
    <lineage>
        <taxon>Bacteria</taxon>
        <taxon>Pseudomonadati</taxon>
        <taxon>Pseudomonadota</taxon>
        <taxon>Alphaproteobacteria</taxon>
        <taxon>Hyphomicrobiales</taxon>
        <taxon>Aurantimonadaceae</taxon>
        <taxon>Fulvimarina</taxon>
    </lineage>
</organism>
<dbReference type="RefSeq" id="WP_116683504.1">
    <property type="nucleotide sequence ID" value="NZ_QURL01000004.1"/>
</dbReference>
<dbReference type="EMBL" id="QURL01000004">
    <property type="protein sequence ID" value="RFC63778.1"/>
    <property type="molecule type" value="Genomic_DNA"/>
</dbReference>
<sequence>MSIVPLVATMDGAESEAWRTALQSALPEHRICDPRSLSAAEAASVEVAIVANPDPADLARFPALKWVQSLWAGVERLLTALPAEIGIVRLVDPVLAEAMAEAVLGHVFYLHRRMPDYLEQQRAGIWRPLDQPSAGERTVAVLGLGELGRLSALALSAAGFRVVGWSRTPRRIDGVETFAGDASLEAVIGAAGIVVVVLPLTSQTSGLLDARMLGSLAEGTSLINVGRGPIIETGALLSALDSGRVAHAVLDVFDEEPLPPDHPFWTHRAVTVMPHVAAPTDMRSASAIAARNLRTYFNRGEIPGPVDRAAGY</sequence>
<evidence type="ECO:0000256" key="2">
    <source>
        <dbReference type="ARBA" id="ARBA00023027"/>
    </source>
</evidence>
<dbReference type="SUPFAM" id="SSF51735">
    <property type="entry name" value="NAD(P)-binding Rossmann-fold domains"/>
    <property type="match status" value="1"/>
</dbReference>
<keyword evidence="5" id="KW-1185">Reference proteome</keyword>
<dbReference type="InterPro" id="IPR006140">
    <property type="entry name" value="D-isomer_DH_NAD-bd"/>
</dbReference>
<gene>
    <name evidence="4" type="ORF">DYI37_10810</name>
</gene>
<evidence type="ECO:0000256" key="1">
    <source>
        <dbReference type="ARBA" id="ARBA00023002"/>
    </source>
</evidence>
<keyword evidence="1" id="KW-0560">Oxidoreductase</keyword>
<dbReference type="Gene3D" id="3.40.50.720">
    <property type="entry name" value="NAD(P)-binding Rossmann-like Domain"/>
    <property type="match status" value="2"/>
</dbReference>
<dbReference type="InterPro" id="IPR036291">
    <property type="entry name" value="NAD(P)-bd_dom_sf"/>
</dbReference>
<dbReference type="CDD" id="cd12164">
    <property type="entry name" value="GDH_like_2"/>
    <property type="match status" value="1"/>
</dbReference>
<keyword evidence="4" id="KW-0670">Pyruvate</keyword>
<dbReference type="Pfam" id="PF02826">
    <property type="entry name" value="2-Hacid_dh_C"/>
    <property type="match status" value="1"/>
</dbReference>
<proteinExistence type="predicted"/>
<evidence type="ECO:0000313" key="4">
    <source>
        <dbReference type="EMBL" id="RFC63778.1"/>
    </source>
</evidence>
<dbReference type="PANTHER" id="PTHR43333">
    <property type="entry name" value="2-HACID_DH_C DOMAIN-CONTAINING PROTEIN"/>
    <property type="match status" value="1"/>
</dbReference>
<protein>
    <submittedName>
        <fullName evidence="4">Glyoxylate/hydroxypyruvate reductase A</fullName>
    </submittedName>
</protein>
<comment type="caution">
    <text evidence="4">The sequence shown here is derived from an EMBL/GenBank/DDBJ whole genome shotgun (WGS) entry which is preliminary data.</text>
</comment>
<dbReference type="PANTHER" id="PTHR43333:SF1">
    <property type="entry name" value="D-ISOMER SPECIFIC 2-HYDROXYACID DEHYDROGENASE NAD-BINDING DOMAIN-CONTAINING PROTEIN"/>
    <property type="match status" value="1"/>
</dbReference>
<name>A0A371X3G8_9HYPH</name>
<accession>A0A371X3G8</accession>